<dbReference type="RefSeq" id="WP_015235089.1">
    <property type="nucleotide sequence ID" value="NC_019793.1"/>
</dbReference>
<dbReference type="Proteomes" id="UP000010467">
    <property type="component" value="Chromosome"/>
</dbReference>
<reference evidence="3" key="1">
    <citation type="submission" date="2012-03" db="EMBL/GenBank/DDBJ databases">
        <title>Complete sequence of chromosome of Deinococcus peraridilitoris DSM 19664.</title>
        <authorList>
            <person name="Lucas S."/>
            <person name="Copeland A."/>
            <person name="Lapidus A."/>
            <person name="Glavina del Rio T."/>
            <person name="Dalin E."/>
            <person name="Tice H."/>
            <person name="Bruce D."/>
            <person name="Goodwin L."/>
            <person name="Pitluck S."/>
            <person name="Peters L."/>
            <person name="Mikhailova N."/>
            <person name="Lu M."/>
            <person name="Kyrpides N."/>
            <person name="Mavromatis K."/>
            <person name="Ivanova N."/>
            <person name="Brettin T."/>
            <person name="Detter J.C."/>
            <person name="Han C."/>
            <person name="Larimer F."/>
            <person name="Land M."/>
            <person name="Hauser L."/>
            <person name="Markowitz V."/>
            <person name="Cheng J.-F."/>
            <person name="Hugenholtz P."/>
            <person name="Woyke T."/>
            <person name="Wu D."/>
            <person name="Pukall R."/>
            <person name="Steenblock K."/>
            <person name="Brambilla E."/>
            <person name="Klenk H.-P."/>
            <person name="Eisen J.A."/>
        </authorList>
    </citation>
    <scope>NUCLEOTIDE SEQUENCE [LARGE SCALE GENOMIC DNA]</scope>
    <source>
        <strain evidence="3">DSM 19664 / LMG 22246 / CIP 109416 / KR-200</strain>
    </source>
</reference>
<keyword evidence="3" id="KW-1185">Reference proteome</keyword>
<dbReference type="PANTHER" id="PTHR22946">
    <property type="entry name" value="DIENELACTONE HYDROLASE DOMAIN-CONTAINING PROTEIN-RELATED"/>
    <property type="match status" value="1"/>
</dbReference>
<dbReference type="SUPFAM" id="SSF53474">
    <property type="entry name" value="alpha/beta-Hydrolases"/>
    <property type="match status" value="1"/>
</dbReference>
<dbReference type="InterPro" id="IPR050261">
    <property type="entry name" value="FrsA_esterase"/>
</dbReference>
<dbReference type="Gene3D" id="3.40.50.1820">
    <property type="entry name" value="alpha/beta hydrolase"/>
    <property type="match status" value="1"/>
</dbReference>
<dbReference type="OrthoDB" id="9801763at2"/>
<dbReference type="eggNOG" id="COG1073">
    <property type="taxonomic scope" value="Bacteria"/>
</dbReference>
<evidence type="ECO:0000313" key="3">
    <source>
        <dbReference type="Proteomes" id="UP000010467"/>
    </source>
</evidence>
<sequence length="231" mass="24346">MPHEEPFTISLLEVELGSFEGPSQTVLLRTNQGEIHARLHRPENAGDAGIVWVGGAGGGLSGPARGLYPRLAQQLTSAGLTSLRVDYRRPNDLLHCTLDTLLGAAYLEGLGCSRLVLVGHSFGGAVVITAGANSEAVVGVAALSSQTYGTDAVGDLSPRALLLLHGSADEILPDRCSRLLFKHARDPKEVHLYPGCGHGLDECRAEVDRDLLNWLSRLLTSGQDGLASAAP</sequence>
<gene>
    <name evidence="2" type="ordered locus">Deipe_1231</name>
</gene>
<name>K9ZYW3_DEIPD</name>
<evidence type="ECO:0000256" key="1">
    <source>
        <dbReference type="ARBA" id="ARBA00022801"/>
    </source>
</evidence>
<dbReference type="GO" id="GO:0052689">
    <property type="term" value="F:carboxylic ester hydrolase activity"/>
    <property type="evidence" value="ECO:0007669"/>
    <property type="project" value="UniProtKB-ARBA"/>
</dbReference>
<evidence type="ECO:0000313" key="2">
    <source>
        <dbReference type="EMBL" id="AFZ66781.1"/>
    </source>
</evidence>
<protein>
    <submittedName>
        <fullName evidence="2">Phospholipase/Carboxylesterase</fullName>
    </submittedName>
</protein>
<dbReference type="KEGG" id="dpd:Deipe_1231"/>
<dbReference type="HOGENOM" id="CLU_105366_0_0_0"/>
<dbReference type="PANTHER" id="PTHR22946:SF9">
    <property type="entry name" value="POLYKETIDE TRANSFERASE AF380"/>
    <property type="match status" value="1"/>
</dbReference>
<dbReference type="AlphaFoldDB" id="K9ZYW3"/>
<keyword evidence="1" id="KW-0378">Hydrolase</keyword>
<dbReference type="EMBL" id="CP003382">
    <property type="protein sequence ID" value="AFZ66781.1"/>
    <property type="molecule type" value="Genomic_DNA"/>
</dbReference>
<accession>K9ZYW3</accession>
<organism evidence="2 3">
    <name type="scientific">Deinococcus peraridilitoris (strain DSM 19664 / LMG 22246 / CIP 109416 / KR-200)</name>
    <dbReference type="NCBI Taxonomy" id="937777"/>
    <lineage>
        <taxon>Bacteria</taxon>
        <taxon>Thermotogati</taxon>
        <taxon>Deinococcota</taxon>
        <taxon>Deinococci</taxon>
        <taxon>Deinococcales</taxon>
        <taxon>Deinococcaceae</taxon>
        <taxon>Deinococcus</taxon>
    </lineage>
</organism>
<dbReference type="PATRIC" id="fig|937777.3.peg.1231"/>
<dbReference type="InterPro" id="IPR029058">
    <property type="entry name" value="AB_hydrolase_fold"/>
</dbReference>
<proteinExistence type="predicted"/>